<keyword evidence="7" id="KW-1185">Reference proteome</keyword>
<dbReference type="NCBIfam" id="TIGR03119">
    <property type="entry name" value="one_C_fhcD"/>
    <property type="match status" value="1"/>
</dbReference>
<dbReference type="InterPro" id="IPR014053">
    <property type="entry name" value="ForMFR_H4MPT_ForTrfase"/>
</dbReference>
<organism evidence="6 7">
    <name type="scientific">Sphaerotilus uruguayifluvii</name>
    <dbReference type="NCBI Taxonomy" id="2735897"/>
    <lineage>
        <taxon>Bacteria</taxon>
        <taxon>Pseudomonadati</taxon>
        <taxon>Pseudomonadota</taxon>
        <taxon>Betaproteobacteria</taxon>
        <taxon>Burkholderiales</taxon>
        <taxon>Sphaerotilaceae</taxon>
        <taxon>Sphaerotilus</taxon>
    </lineage>
</organism>
<evidence type="ECO:0000259" key="5">
    <source>
        <dbReference type="Pfam" id="PF02741"/>
    </source>
</evidence>
<dbReference type="Pfam" id="PF02741">
    <property type="entry name" value="FTR_C"/>
    <property type="match status" value="1"/>
</dbReference>
<sequence length="623" mass="64328">MIIDDTFAEAFPMKATRLLITAHDPVWARHAAVAATGFATSVIACGCEAGIERELRPDETPDGRPGLAVLIFAMSGKELARQVERRVGQCVLTCPTTAVYAGLPADAGEPIALGRGLRFFGDGGQIGKRIAGRRLWRVPVMDGEFVADETTPVVKGVGGGNLLLLARDTDAALRAAQCAAEAMRAVPGVILPFPGGVVRSGSKVGSRYPALMASTNDAFCPTQLGLVPRSELDAGIGSVLEIVVDGLSATAVARSMQAGLDAVRPLATDDAAGGLLRVSAGNYGGKLGPFHFHLRRLHEHRPAEAIAATAASSPAAAEVPTGHGWRLTLRRRPALRLELDGLLPETLDGLDAAAVAALPLRLGRLRPPLSDWFDVAPAGAAGELVLVFPDAADGARLDRIGAGMTRGWLVVHGDAGDEVGAGMSGGRIEVRGSVRDQAGVEMQGGALHIAGDAGDFVASARPGSPDGMRGGLLSIAGRAGARLADRMRRGTLLVAGGAGDFALSRLVAGTVVIGGAVGAHPAWGLRRGSVVLLDAGAQAAAQREPGLVPGGGDVRVAWTLIARDLRRQIEAVPEAAGRAAFRPMSDRLDDRAPPPRLRGDLAVDGLGELFLLAPVSDPEEPVR</sequence>
<evidence type="ECO:0000256" key="3">
    <source>
        <dbReference type="HAMAP-Rule" id="MF_00579"/>
    </source>
</evidence>
<dbReference type="SUPFAM" id="SSF55112">
    <property type="entry name" value="Formylmethanofuran:tetrahydromethanopterin formyltransferase"/>
    <property type="match status" value="2"/>
</dbReference>
<comment type="subcellular location">
    <subcellularLocation>
        <location evidence="3">Cytoplasm</location>
    </subcellularLocation>
</comment>
<name>A0ABX2FYQ6_9BURK</name>
<dbReference type="PANTHER" id="PTHR39673:SF5">
    <property type="entry name" value="TUNGSTEN-CONTAINING FORMYLMETHANOFURAN DEHYDROGENASE 2 SUBUNIT C"/>
    <property type="match status" value="1"/>
</dbReference>
<comment type="catalytic activity">
    <reaction evidence="3">
        <text>N-formylmethanofuran + 5,6,7,8-tetrahydromethanopterin + H(+) = N(5)-formyl-5,6,7,8-tetrahydromethanopterin + methanofuran</text>
        <dbReference type="Rhea" id="RHEA:18061"/>
        <dbReference type="ChEBI" id="CHEBI:15378"/>
        <dbReference type="ChEBI" id="CHEBI:57727"/>
        <dbReference type="ChEBI" id="CHEBI:58018"/>
        <dbReference type="ChEBI" id="CHEBI:58103"/>
        <dbReference type="ChEBI" id="CHEBI:58151"/>
        <dbReference type="EC" id="2.3.1.101"/>
    </reaction>
</comment>
<dbReference type="InterPro" id="IPR017550">
    <property type="entry name" value="Formylmethanofuran_DH_suC"/>
</dbReference>
<dbReference type="EC" id="2.3.1.101" evidence="3"/>
<dbReference type="SUPFAM" id="SSF69336">
    <property type="entry name" value="Alpha subunit of glutamate synthase, C-terminal domain"/>
    <property type="match status" value="1"/>
</dbReference>
<proteinExistence type="inferred from homology"/>
<comment type="subunit">
    <text evidence="3">Homotetramer.</text>
</comment>
<gene>
    <name evidence="3" type="primary">ffsA</name>
    <name evidence="6" type="ORF">HNQ01_000853</name>
</gene>
<comment type="pathway">
    <text evidence="3">One-carbon metabolism; formaldehyde degradation; formate from formaldehyde (H(4)MPT route): step 4/5.</text>
</comment>
<dbReference type="EMBL" id="JABSNM010000003">
    <property type="protein sequence ID" value="NRT55143.1"/>
    <property type="molecule type" value="Genomic_DNA"/>
</dbReference>
<dbReference type="HAMAP" id="MF_00579">
    <property type="entry name" value="FTR"/>
    <property type="match status" value="1"/>
</dbReference>
<dbReference type="Gene3D" id="2.160.20.60">
    <property type="entry name" value="Glutamate synthase, alpha subunit, C-terminal domain"/>
    <property type="match status" value="1"/>
</dbReference>
<evidence type="ECO:0000313" key="6">
    <source>
        <dbReference type="EMBL" id="NRT55143.1"/>
    </source>
</evidence>
<reference evidence="6 7" key="1">
    <citation type="submission" date="2020-05" db="EMBL/GenBank/DDBJ databases">
        <title>Genomic Encyclopedia of Type Strains, Phase IV (KMG-V): Genome sequencing to study the core and pangenomes of soil and plant-associated prokaryotes.</title>
        <authorList>
            <person name="Whitman W."/>
        </authorList>
    </citation>
    <scope>NUCLEOTIDE SEQUENCE [LARGE SCALE GENOMIC DNA]</scope>
    <source>
        <strain evidence="6 7">C29</strain>
    </source>
</reference>
<feature type="domain" description="Formylmethanofuran: tetrahydromethanopterin formyltransferase Ftr C-terminal" evidence="5">
    <location>
        <begin position="143"/>
        <end position="296"/>
    </location>
</feature>
<dbReference type="NCBIfam" id="TIGR03122">
    <property type="entry name" value="one_C_dehyd_C"/>
    <property type="match status" value="1"/>
</dbReference>
<accession>A0ABX2FYQ6</accession>
<dbReference type="InterPro" id="IPR023447">
    <property type="entry name" value="ForMFR_H4MPT_ForTrfase_fd-like"/>
</dbReference>
<evidence type="ECO:0000259" key="4">
    <source>
        <dbReference type="Pfam" id="PF01913"/>
    </source>
</evidence>
<protein>
    <recommendedName>
        <fullName evidence="3">Formylmethanofuran--tetrahydromethanopterin formyltransferase</fullName>
        <shortName evidence="3">Ftr</shortName>
        <ecNumber evidence="3">2.3.1.101</ecNumber>
    </recommendedName>
    <alternativeName>
        <fullName evidence="3">H4MPT formyltransferase</fullName>
    </alternativeName>
</protein>
<dbReference type="NCBIfam" id="NF002554">
    <property type="entry name" value="PRK02114.1"/>
    <property type="match status" value="1"/>
</dbReference>
<keyword evidence="2 3" id="KW-0808">Transferase</keyword>
<keyword evidence="3" id="KW-0554">One-carbon metabolism</keyword>
<comment type="caution">
    <text evidence="6">The sequence shown here is derived from an EMBL/GenBank/DDBJ whole genome shotgun (WGS) entry which is preliminary data.</text>
</comment>
<dbReference type="InterPro" id="IPR002770">
    <property type="entry name" value="ForMFR_H4MPT_ForTrfase_C"/>
</dbReference>
<feature type="domain" description="Formylmethanofuran: tetrahydromethanopterin formyltransferase Ftr N-terminal" evidence="4">
    <location>
        <begin position="2"/>
        <end position="140"/>
    </location>
</feature>
<dbReference type="PANTHER" id="PTHR39673">
    <property type="entry name" value="TUNGSTEN FORMYLMETHANOFURAN DEHYDROGENASE, SUBUNIT C (FWDC)"/>
    <property type="match status" value="1"/>
</dbReference>
<dbReference type="Pfam" id="PF01913">
    <property type="entry name" value="FTR"/>
    <property type="match status" value="1"/>
</dbReference>
<dbReference type="Proteomes" id="UP001516061">
    <property type="component" value="Unassembled WGS sequence"/>
</dbReference>
<keyword evidence="3" id="KW-0012">Acyltransferase</keyword>
<dbReference type="InterPro" id="IPR036485">
    <property type="entry name" value="Glu_synth_asu_C_sf"/>
</dbReference>
<keyword evidence="3" id="KW-0963">Cytoplasm</keyword>
<dbReference type="Gene3D" id="3.30.70.520">
    <property type="match status" value="2"/>
</dbReference>
<comment type="similarity">
    <text evidence="1 3">Belongs to the FTR family.</text>
</comment>
<evidence type="ECO:0000256" key="1">
    <source>
        <dbReference type="ARBA" id="ARBA00006770"/>
    </source>
</evidence>
<comment type="function">
    <text evidence="3">Catalyzes the transfer of a formyl group from 5-formyl tetrahydromethanopterin (5-formyl-H(4)MPT) to methanofuran (MFR) to produce formylmethanofuran (formyl-MFR) and tetrahydromethanopterin (H(4)MPT).</text>
</comment>
<evidence type="ECO:0000256" key="2">
    <source>
        <dbReference type="ARBA" id="ARBA00022679"/>
    </source>
</evidence>
<dbReference type="InterPro" id="IPR022667">
    <property type="entry name" value="ForMFR_H4MPT_ForTrfase_N"/>
</dbReference>
<evidence type="ECO:0000313" key="7">
    <source>
        <dbReference type="Proteomes" id="UP001516061"/>
    </source>
</evidence>